<evidence type="ECO:0000259" key="17">
    <source>
        <dbReference type="PROSITE" id="PS50885"/>
    </source>
</evidence>
<dbReference type="Gene3D" id="3.30.450.20">
    <property type="entry name" value="PAS domain"/>
    <property type="match status" value="2"/>
</dbReference>
<dbReference type="CDD" id="cd06225">
    <property type="entry name" value="HAMP"/>
    <property type="match status" value="1"/>
</dbReference>
<dbReference type="CDD" id="cd11386">
    <property type="entry name" value="MCP_signal"/>
    <property type="match status" value="1"/>
</dbReference>
<evidence type="ECO:0000256" key="12">
    <source>
        <dbReference type="PROSITE-ProRule" id="PRU00284"/>
    </source>
</evidence>
<dbReference type="Gene3D" id="1.10.287.950">
    <property type="entry name" value="Methyl-accepting chemotaxis protein"/>
    <property type="match status" value="1"/>
</dbReference>
<sequence>MKFSYKVVAASSALLLATVGLLSLHQLSTVKQEVTGLVSNSLQEIVVGVENTITSQMEGTRRLASAVTQAVEVDPENTDYVKSLIEKPAIKSSVAGVGIGYEKDGKVVENIDGWTPNSDYDPRVRPWYTETKAIKKIYVTKPYLDMATNTMIISIGTPVQKAGRYIGTMFYDVNLSGLADLVNTAKLFDAGYLFIATDDGITIAHPNAEFNGKNVSEFLPDIKLKDGLQDIELNNKEFIVDFERLPGENWYVGAVVDKEKAFQAITKVRNSSIIYTVIGVVISLLILTYLLKVLMRPLGALNEAIKDVASGKGDLTKRLDENTDPEFAQLAVGFNQFIASLQNQMKLSKSISSDIYSGIETTLGNAKKSSDAMQSQMKELEQLATAMNEMAASASEVASNAQGAAAAAQEADNATQEGSAVVSETTASIDQLASRIDQAVEEVEGLESATANIETILKVINDIADQTNLLALNAAIEAARAGESGRGFAVVADEVRTLAQRTQQSTTEIRTMIEQLQSGATAVSNAMKESKNTTVAAVEKSQFANEALVKIRGAIQQINDMNMQIASAAEQQSLVAEEINNNTFKIKDLSSQVAESAEISNKQTQEQASKVREQDNLLNKFVV</sequence>
<keyword evidence="19" id="KW-1185">Reference proteome</keyword>
<dbReference type="SUPFAM" id="SSF58104">
    <property type="entry name" value="Methyl-accepting chemotaxis protein (MCP) signaling domain"/>
    <property type="match status" value="1"/>
</dbReference>
<evidence type="ECO:0000256" key="11">
    <source>
        <dbReference type="ARBA" id="ARBA00029447"/>
    </source>
</evidence>
<protein>
    <submittedName>
        <fullName evidence="18">Methyl-accepting chemotaxis protein</fullName>
    </submittedName>
</protein>
<dbReference type="PANTHER" id="PTHR32089:SF117">
    <property type="entry name" value="METHYL ACCEPTING SENSORY TRANSDUCER WITH CACHE_1 SMALL MOLECULE BINDING DOMAIN"/>
    <property type="match status" value="1"/>
</dbReference>
<reference evidence="18 19" key="1">
    <citation type="submission" date="2018-11" db="EMBL/GenBank/DDBJ databases">
        <title>Vibrio LJC006 sp. nov., isolated from seawater during the bloom of the enteromorpha.</title>
        <authorList>
            <person name="Liang J."/>
        </authorList>
    </citation>
    <scope>NUCLEOTIDE SEQUENCE [LARGE SCALE GENOMIC DNA]</scope>
    <source>
        <strain evidence="18 19">LJC006</strain>
    </source>
</reference>
<dbReference type="AlphaFoldDB" id="A0A3N9TIM2"/>
<dbReference type="Pfam" id="PF00672">
    <property type="entry name" value="HAMP"/>
    <property type="match status" value="1"/>
</dbReference>
<dbReference type="InterPro" id="IPR003660">
    <property type="entry name" value="HAMP_dom"/>
</dbReference>
<feature type="signal peptide" evidence="15">
    <location>
        <begin position="1"/>
        <end position="22"/>
    </location>
</feature>
<dbReference type="SMART" id="SM00283">
    <property type="entry name" value="MA"/>
    <property type="match status" value="1"/>
</dbReference>
<keyword evidence="9 14" id="KW-0472">Membrane</keyword>
<dbReference type="Pfam" id="PF02743">
    <property type="entry name" value="dCache_1"/>
    <property type="match status" value="1"/>
</dbReference>
<dbReference type="InterPro" id="IPR033479">
    <property type="entry name" value="dCache_1"/>
</dbReference>
<evidence type="ECO:0000256" key="2">
    <source>
        <dbReference type="ARBA" id="ARBA00004651"/>
    </source>
</evidence>
<feature type="coiled-coil region" evidence="13">
    <location>
        <begin position="363"/>
        <end position="390"/>
    </location>
</feature>
<feature type="coiled-coil region" evidence="13">
    <location>
        <begin position="422"/>
        <end position="449"/>
    </location>
</feature>
<name>A0A3N9TIM2_9VIBR</name>
<keyword evidence="5" id="KW-0145">Chemotaxis</keyword>
<feature type="coiled-coil region" evidence="13">
    <location>
        <begin position="551"/>
        <end position="614"/>
    </location>
</feature>
<dbReference type="SMART" id="SM00304">
    <property type="entry name" value="HAMP"/>
    <property type="match status" value="2"/>
</dbReference>
<dbReference type="Proteomes" id="UP000281112">
    <property type="component" value="Unassembled WGS sequence"/>
</dbReference>
<evidence type="ECO:0000256" key="6">
    <source>
        <dbReference type="ARBA" id="ARBA00022519"/>
    </source>
</evidence>
<evidence type="ECO:0000256" key="1">
    <source>
        <dbReference type="ARBA" id="ARBA00004533"/>
    </source>
</evidence>
<dbReference type="Pfam" id="PF00015">
    <property type="entry name" value="MCPsignal"/>
    <property type="match status" value="1"/>
</dbReference>
<dbReference type="OrthoDB" id="2489132at2"/>
<dbReference type="GO" id="GO:0007165">
    <property type="term" value="P:signal transduction"/>
    <property type="evidence" value="ECO:0007669"/>
    <property type="project" value="UniProtKB-KW"/>
</dbReference>
<comment type="caution">
    <text evidence="18">The sequence shown here is derived from an EMBL/GenBank/DDBJ whole genome shotgun (WGS) entry which is preliminary data.</text>
</comment>
<gene>
    <name evidence="18" type="ORF">EES38_05620</name>
</gene>
<keyword evidence="13" id="KW-0175">Coiled coil</keyword>
<dbReference type="InterPro" id="IPR004089">
    <property type="entry name" value="MCPsignal_dom"/>
</dbReference>
<dbReference type="SUPFAM" id="SSF103190">
    <property type="entry name" value="Sensory domain-like"/>
    <property type="match status" value="1"/>
</dbReference>
<feature type="domain" description="Methyl-accepting transducer" evidence="16">
    <location>
        <begin position="351"/>
        <end position="587"/>
    </location>
</feature>
<dbReference type="CDD" id="cd12913">
    <property type="entry name" value="PDC1_MCP_like"/>
    <property type="match status" value="1"/>
</dbReference>
<feature type="chain" id="PRO_5018249571" evidence="15">
    <location>
        <begin position="23"/>
        <end position="623"/>
    </location>
</feature>
<evidence type="ECO:0000256" key="15">
    <source>
        <dbReference type="SAM" id="SignalP"/>
    </source>
</evidence>
<dbReference type="EMBL" id="RJVQ01000002">
    <property type="protein sequence ID" value="RQW64069.1"/>
    <property type="molecule type" value="Genomic_DNA"/>
</dbReference>
<keyword evidence="10 12" id="KW-0807">Transducer</keyword>
<evidence type="ECO:0000256" key="3">
    <source>
        <dbReference type="ARBA" id="ARBA00022475"/>
    </source>
</evidence>
<evidence type="ECO:0000259" key="16">
    <source>
        <dbReference type="PROSITE" id="PS50111"/>
    </source>
</evidence>
<evidence type="ECO:0000256" key="5">
    <source>
        <dbReference type="ARBA" id="ARBA00022500"/>
    </source>
</evidence>
<dbReference type="GO" id="GO:0005886">
    <property type="term" value="C:plasma membrane"/>
    <property type="evidence" value="ECO:0007669"/>
    <property type="project" value="UniProtKB-SubCell"/>
</dbReference>
<keyword evidence="8 14" id="KW-1133">Transmembrane helix</keyword>
<organism evidence="18 19">
    <name type="scientific">Vibrio viridaestus</name>
    <dbReference type="NCBI Taxonomy" id="2487322"/>
    <lineage>
        <taxon>Bacteria</taxon>
        <taxon>Pseudomonadati</taxon>
        <taxon>Pseudomonadota</taxon>
        <taxon>Gammaproteobacteria</taxon>
        <taxon>Vibrionales</taxon>
        <taxon>Vibrionaceae</taxon>
        <taxon>Vibrio</taxon>
    </lineage>
</organism>
<dbReference type="PROSITE" id="PS50111">
    <property type="entry name" value="CHEMOTAXIS_TRANSDUC_2"/>
    <property type="match status" value="1"/>
</dbReference>
<keyword evidence="3" id="KW-1003">Cell membrane</keyword>
<dbReference type="FunFam" id="1.10.287.950:FF:000001">
    <property type="entry name" value="Methyl-accepting chemotaxis sensory transducer"/>
    <property type="match status" value="1"/>
</dbReference>
<keyword evidence="6" id="KW-0997">Cell inner membrane</keyword>
<evidence type="ECO:0000256" key="8">
    <source>
        <dbReference type="ARBA" id="ARBA00022989"/>
    </source>
</evidence>
<proteinExistence type="inferred from homology"/>
<dbReference type="FunFam" id="3.30.450.20:FF:000048">
    <property type="entry name" value="Methyl-accepting chemotaxis protein"/>
    <property type="match status" value="1"/>
</dbReference>
<comment type="subcellular location">
    <subcellularLocation>
        <location evidence="1">Cell inner membrane</location>
    </subcellularLocation>
    <subcellularLocation>
        <location evidence="2">Cell membrane</location>
        <topology evidence="2">Multi-pass membrane protein</topology>
    </subcellularLocation>
</comment>
<evidence type="ECO:0000256" key="13">
    <source>
        <dbReference type="SAM" id="Coils"/>
    </source>
</evidence>
<evidence type="ECO:0000256" key="10">
    <source>
        <dbReference type="ARBA" id="ARBA00023224"/>
    </source>
</evidence>
<evidence type="ECO:0000313" key="19">
    <source>
        <dbReference type="Proteomes" id="UP000281112"/>
    </source>
</evidence>
<feature type="domain" description="HAMP" evidence="17">
    <location>
        <begin position="292"/>
        <end position="346"/>
    </location>
</feature>
<evidence type="ECO:0000256" key="9">
    <source>
        <dbReference type="ARBA" id="ARBA00023136"/>
    </source>
</evidence>
<dbReference type="GO" id="GO:0006935">
    <property type="term" value="P:chemotaxis"/>
    <property type="evidence" value="ECO:0007669"/>
    <property type="project" value="UniProtKB-KW"/>
</dbReference>
<dbReference type="GO" id="GO:0016597">
    <property type="term" value="F:amino acid binding"/>
    <property type="evidence" value="ECO:0007669"/>
    <property type="project" value="UniProtKB-ARBA"/>
</dbReference>
<evidence type="ECO:0000256" key="14">
    <source>
        <dbReference type="SAM" id="Phobius"/>
    </source>
</evidence>
<keyword evidence="7 14" id="KW-0812">Transmembrane</keyword>
<keyword evidence="4" id="KW-0488">Methylation</keyword>
<evidence type="ECO:0000313" key="18">
    <source>
        <dbReference type="EMBL" id="RQW64069.1"/>
    </source>
</evidence>
<dbReference type="PANTHER" id="PTHR32089">
    <property type="entry name" value="METHYL-ACCEPTING CHEMOTAXIS PROTEIN MCPB"/>
    <property type="match status" value="1"/>
</dbReference>
<evidence type="ECO:0000256" key="7">
    <source>
        <dbReference type="ARBA" id="ARBA00022692"/>
    </source>
</evidence>
<comment type="similarity">
    <text evidence="11">Belongs to the methyl-accepting chemotaxis (MCP) protein family.</text>
</comment>
<dbReference type="GO" id="GO:0043200">
    <property type="term" value="P:response to amino acid"/>
    <property type="evidence" value="ECO:0007669"/>
    <property type="project" value="UniProtKB-ARBA"/>
</dbReference>
<accession>A0A3N9TIM2</accession>
<evidence type="ECO:0000256" key="4">
    <source>
        <dbReference type="ARBA" id="ARBA00022481"/>
    </source>
</evidence>
<dbReference type="InterPro" id="IPR029151">
    <property type="entry name" value="Sensor-like_sf"/>
</dbReference>
<dbReference type="CDD" id="cd12912">
    <property type="entry name" value="PDC2_MCP_like"/>
    <property type="match status" value="1"/>
</dbReference>
<dbReference type="RefSeq" id="WP_124936561.1">
    <property type="nucleotide sequence ID" value="NZ_RJVQ01000002.1"/>
</dbReference>
<dbReference type="PROSITE" id="PS50885">
    <property type="entry name" value="HAMP"/>
    <property type="match status" value="1"/>
</dbReference>
<keyword evidence="15" id="KW-0732">Signal</keyword>
<feature type="transmembrane region" description="Helical" evidence="14">
    <location>
        <begin position="273"/>
        <end position="291"/>
    </location>
</feature>